<name>A0ABT1ELP2_9FIRM</name>
<proteinExistence type="inferred from homology"/>
<evidence type="ECO:0000256" key="7">
    <source>
        <dbReference type="RuleBase" id="RU363032"/>
    </source>
</evidence>
<reference evidence="9 10" key="1">
    <citation type="journal article" date="2022" name="Genome Biol. Evol.">
        <title>Host diet, physiology and behaviors set the stage for Lachnospiraceae cladogenesis.</title>
        <authorList>
            <person name="Vera-Ponce De Leon A."/>
            <person name="Schneider M."/>
            <person name="Jahnes B.C."/>
            <person name="Sadowski V."/>
            <person name="Camuy-Velez L.A."/>
            <person name="Duan J."/>
            <person name="Sabree Z.L."/>
        </authorList>
    </citation>
    <scope>NUCLEOTIDE SEQUENCE [LARGE SCALE GENOMIC DNA]</scope>
    <source>
        <strain evidence="9 10">PAL227</strain>
    </source>
</reference>
<feature type="transmembrane region" description="Helical" evidence="7">
    <location>
        <begin position="12"/>
        <end position="30"/>
    </location>
</feature>
<evidence type="ECO:0000259" key="8">
    <source>
        <dbReference type="PROSITE" id="PS50928"/>
    </source>
</evidence>
<dbReference type="PROSITE" id="PS50928">
    <property type="entry name" value="ABC_TM1"/>
    <property type="match status" value="1"/>
</dbReference>
<keyword evidence="4 7" id="KW-0812">Transmembrane</keyword>
<keyword evidence="10" id="KW-1185">Reference proteome</keyword>
<keyword evidence="3" id="KW-1003">Cell membrane</keyword>
<organism evidence="9 10">
    <name type="scientific">Ohessyouella blattaphilus</name>
    <dbReference type="NCBI Taxonomy" id="2949333"/>
    <lineage>
        <taxon>Bacteria</taxon>
        <taxon>Bacillati</taxon>
        <taxon>Bacillota</taxon>
        <taxon>Clostridia</taxon>
        <taxon>Lachnospirales</taxon>
        <taxon>Lachnospiraceae</taxon>
        <taxon>Ohessyouella</taxon>
    </lineage>
</organism>
<feature type="transmembrane region" description="Helical" evidence="7">
    <location>
        <begin position="261"/>
        <end position="284"/>
    </location>
</feature>
<keyword evidence="2 7" id="KW-0813">Transport</keyword>
<feature type="transmembrane region" description="Helical" evidence="7">
    <location>
        <begin position="154"/>
        <end position="178"/>
    </location>
</feature>
<comment type="similarity">
    <text evidence="7">Belongs to the binding-protein-dependent transport system permease family.</text>
</comment>
<feature type="domain" description="ABC transmembrane type-1" evidence="8">
    <location>
        <begin position="68"/>
        <end position="280"/>
    </location>
</feature>
<dbReference type="RefSeq" id="WP_262070303.1">
    <property type="nucleotide sequence ID" value="NZ_JAMXOC010000034.1"/>
</dbReference>
<dbReference type="PANTHER" id="PTHR30193">
    <property type="entry name" value="ABC TRANSPORTER PERMEASE PROTEIN"/>
    <property type="match status" value="1"/>
</dbReference>
<evidence type="ECO:0000256" key="6">
    <source>
        <dbReference type="ARBA" id="ARBA00023136"/>
    </source>
</evidence>
<comment type="subcellular location">
    <subcellularLocation>
        <location evidence="1 7">Cell membrane</location>
        <topology evidence="1 7">Multi-pass membrane protein</topology>
    </subcellularLocation>
</comment>
<protein>
    <submittedName>
        <fullName evidence="9">Sugar ABC transporter permease</fullName>
    </submittedName>
</protein>
<sequence>MKKKHNNNIITLFYVPALVLFLIFVVYPFIEGIRISFTNWNGYSQNYTYVGAKNYLRLFQDKNVRTALINTLIYGIGSTFLQNVIGLLYAVFLDSKFRGRTFVRTIIYLPVMIAPLVMGYIMYFLVQYDSGAINDILAYFGRPPVDWMNSGPRAVIIMTLINSLQFVGISMVIYMAGLQGISRVYYEAASIDGVSRLQAFRNITLPLLTPAITSAVIINLIGGLKLFDIIMALTMGGPGYSSHSLSTLITNQYFRSQNAGYSAAMGVGTFLLIMLISNLAMHYFDKKEVYS</sequence>
<dbReference type="PANTHER" id="PTHR30193:SF37">
    <property type="entry name" value="INNER MEMBRANE ABC TRANSPORTER PERMEASE PROTEIN YCJO"/>
    <property type="match status" value="1"/>
</dbReference>
<evidence type="ECO:0000256" key="2">
    <source>
        <dbReference type="ARBA" id="ARBA00022448"/>
    </source>
</evidence>
<gene>
    <name evidence="9" type="ORF">NK118_14400</name>
</gene>
<dbReference type="EMBL" id="JAMZFV010000034">
    <property type="protein sequence ID" value="MCP1111441.1"/>
    <property type="molecule type" value="Genomic_DNA"/>
</dbReference>
<dbReference type="Pfam" id="PF00528">
    <property type="entry name" value="BPD_transp_1"/>
    <property type="match status" value="1"/>
</dbReference>
<feature type="transmembrane region" description="Helical" evidence="7">
    <location>
        <begin position="105"/>
        <end position="126"/>
    </location>
</feature>
<comment type="caution">
    <text evidence="9">The sequence shown here is derived from an EMBL/GenBank/DDBJ whole genome shotgun (WGS) entry which is preliminary data.</text>
</comment>
<evidence type="ECO:0000256" key="3">
    <source>
        <dbReference type="ARBA" id="ARBA00022475"/>
    </source>
</evidence>
<accession>A0ABT1ELP2</accession>
<dbReference type="InterPro" id="IPR000515">
    <property type="entry name" value="MetI-like"/>
</dbReference>
<evidence type="ECO:0000256" key="5">
    <source>
        <dbReference type="ARBA" id="ARBA00022989"/>
    </source>
</evidence>
<dbReference type="Proteomes" id="UP001523565">
    <property type="component" value="Unassembled WGS sequence"/>
</dbReference>
<dbReference type="CDD" id="cd06261">
    <property type="entry name" value="TM_PBP2"/>
    <property type="match status" value="1"/>
</dbReference>
<keyword evidence="5 7" id="KW-1133">Transmembrane helix</keyword>
<dbReference type="InterPro" id="IPR051393">
    <property type="entry name" value="ABC_transporter_permease"/>
</dbReference>
<evidence type="ECO:0000256" key="1">
    <source>
        <dbReference type="ARBA" id="ARBA00004651"/>
    </source>
</evidence>
<dbReference type="SUPFAM" id="SSF160964">
    <property type="entry name" value="MalF N-terminal region-like"/>
    <property type="match status" value="1"/>
</dbReference>
<feature type="transmembrane region" description="Helical" evidence="7">
    <location>
        <begin position="199"/>
        <end position="221"/>
    </location>
</feature>
<evidence type="ECO:0000313" key="10">
    <source>
        <dbReference type="Proteomes" id="UP001523565"/>
    </source>
</evidence>
<evidence type="ECO:0000313" key="9">
    <source>
        <dbReference type="EMBL" id="MCP1111441.1"/>
    </source>
</evidence>
<dbReference type="SUPFAM" id="SSF161098">
    <property type="entry name" value="MetI-like"/>
    <property type="match status" value="1"/>
</dbReference>
<dbReference type="InterPro" id="IPR035906">
    <property type="entry name" value="MetI-like_sf"/>
</dbReference>
<evidence type="ECO:0000256" key="4">
    <source>
        <dbReference type="ARBA" id="ARBA00022692"/>
    </source>
</evidence>
<dbReference type="Gene3D" id="1.10.3720.10">
    <property type="entry name" value="MetI-like"/>
    <property type="match status" value="1"/>
</dbReference>
<feature type="transmembrane region" description="Helical" evidence="7">
    <location>
        <begin position="72"/>
        <end position="93"/>
    </location>
</feature>
<keyword evidence="6 7" id="KW-0472">Membrane</keyword>